<keyword evidence="1" id="KW-0732">Signal</keyword>
<dbReference type="InterPro" id="IPR052945">
    <property type="entry name" value="Mitotic_Regulator"/>
</dbReference>
<evidence type="ECO:0000313" key="2">
    <source>
        <dbReference type="EMBL" id="QOZ68604.1"/>
    </source>
</evidence>
<dbReference type="PANTHER" id="PTHR43628">
    <property type="entry name" value="ACTIVATOR OF C KINASE PROTEIN 1-RELATED"/>
    <property type="match status" value="1"/>
</dbReference>
<proteinExistence type="predicted"/>
<evidence type="ECO:0000313" key="3">
    <source>
        <dbReference type="Proteomes" id="UP000594015"/>
    </source>
</evidence>
<evidence type="ECO:0000256" key="1">
    <source>
        <dbReference type="SAM" id="SignalP"/>
    </source>
</evidence>
<dbReference type="Gene3D" id="1.25.40.10">
    <property type="entry name" value="Tetratricopeptide repeat domain"/>
    <property type="match status" value="1"/>
</dbReference>
<dbReference type="SUPFAM" id="SSF81901">
    <property type="entry name" value="HCP-like"/>
    <property type="match status" value="1"/>
</dbReference>
<gene>
    <name evidence="2" type="ORF">WN72_21465</name>
</gene>
<name>A0AAE7THU5_9BRAD</name>
<dbReference type="KEGG" id="barh:WN72_21465"/>
<dbReference type="AlphaFoldDB" id="A0AAE7THU5"/>
<dbReference type="EMBL" id="CP030050">
    <property type="protein sequence ID" value="QOZ68604.1"/>
    <property type="molecule type" value="Genomic_DNA"/>
</dbReference>
<dbReference type="InterPro" id="IPR011990">
    <property type="entry name" value="TPR-like_helical_dom_sf"/>
</dbReference>
<dbReference type="InterPro" id="IPR006597">
    <property type="entry name" value="Sel1-like"/>
</dbReference>
<protein>
    <submittedName>
        <fullName evidence="2">Sel1 repeat family protein</fullName>
    </submittedName>
</protein>
<organism evidence="2 3">
    <name type="scientific">Bradyrhizobium arachidis</name>
    <dbReference type="NCBI Taxonomy" id="858423"/>
    <lineage>
        <taxon>Bacteria</taxon>
        <taxon>Pseudomonadati</taxon>
        <taxon>Pseudomonadota</taxon>
        <taxon>Alphaproteobacteria</taxon>
        <taxon>Hyphomicrobiales</taxon>
        <taxon>Nitrobacteraceae</taxon>
        <taxon>Bradyrhizobium</taxon>
    </lineage>
</organism>
<feature type="signal peptide" evidence="1">
    <location>
        <begin position="1"/>
        <end position="27"/>
    </location>
</feature>
<dbReference type="Pfam" id="PF08238">
    <property type="entry name" value="Sel1"/>
    <property type="match status" value="4"/>
</dbReference>
<feature type="chain" id="PRO_5042158365" evidence="1">
    <location>
        <begin position="28"/>
        <end position="286"/>
    </location>
</feature>
<dbReference type="PANTHER" id="PTHR43628:SF1">
    <property type="entry name" value="CHITIN SYNTHASE REGULATORY FACTOR 2-RELATED"/>
    <property type="match status" value="1"/>
</dbReference>
<dbReference type="Proteomes" id="UP000594015">
    <property type="component" value="Chromosome"/>
</dbReference>
<reference evidence="2 3" key="1">
    <citation type="submission" date="2018-06" db="EMBL/GenBank/DDBJ databases">
        <title>Comparative genomics of Bradyrhizobium nodulating Arachidis hypogaea.</title>
        <authorList>
            <person name="Li Y."/>
        </authorList>
    </citation>
    <scope>NUCLEOTIDE SEQUENCE [LARGE SCALE GENOMIC DNA]</scope>
    <source>
        <strain evidence="2 3">CCBAU 051107</strain>
    </source>
</reference>
<accession>A0AAE7THU5</accession>
<dbReference type="SMART" id="SM00671">
    <property type="entry name" value="SEL1"/>
    <property type="match status" value="5"/>
</dbReference>
<sequence>MMLRTTYCVLAALALATLLCPRMPVIAAPADIATCDRLAAHPTDPDRPADVKGNLEIADADIAAALKACTAAATSADAPRRIWMELGRAYEFARQPAQAAGAYRKAADAGSSSAMAGLGALLLNGNGIKKNIAEGRALTEKAANAGDVEGMINLGSLYGGAVGGKTDFAMARKWYARAIEANSSEAMYQLGLMTQDGDGGPKDDVAARALFEKAAALDHADALERLGAYAEAGRAGEKDAKAAIDYYKRAAALGNEDAGKALERLRCPFGIRDRDGKSVGRICFDG</sequence>